<dbReference type="Pfam" id="PF18029">
    <property type="entry name" value="Glyoxalase_6"/>
    <property type="match status" value="1"/>
</dbReference>
<gene>
    <name evidence="2" type="ORF">ABUK86_18195</name>
</gene>
<evidence type="ECO:0000313" key="2">
    <source>
        <dbReference type="EMBL" id="MES0835714.1"/>
    </source>
</evidence>
<sequence length="125" mass="13836">MACRITGLVLKSRDPEALARFWCEVLDFVVHAQEDEGVGIGPREGADGPQAELVFLRSDEPRNGRLPLHIDVNATDRDQDAELERLLAAGAERVDIGQTGQEPWHVLADPEGNEFCLLRPRVDPV</sequence>
<dbReference type="PROSITE" id="PS51819">
    <property type="entry name" value="VOC"/>
    <property type="match status" value="1"/>
</dbReference>
<organism evidence="2 3">
    <name type="scientific">Nocardiopsis tropica</name>
    <dbReference type="NCBI Taxonomy" id="109330"/>
    <lineage>
        <taxon>Bacteria</taxon>
        <taxon>Bacillati</taxon>
        <taxon>Actinomycetota</taxon>
        <taxon>Actinomycetes</taxon>
        <taxon>Streptosporangiales</taxon>
        <taxon>Nocardiopsidaceae</taxon>
        <taxon>Nocardiopsis</taxon>
    </lineage>
</organism>
<dbReference type="Gene3D" id="3.10.180.10">
    <property type="entry name" value="2,3-Dihydroxybiphenyl 1,2-Dioxygenase, domain 1"/>
    <property type="match status" value="1"/>
</dbReference>
<keyword evidence="3" id="KW-1185">Reference proteome</keyword>
<proteinExistence type="predicted"/>
<dbReference type="InterPro" id="IPR041581">
    <property type="entry name" value="Glyoxalase_6"/>
</dbReference>
<accession>A0ABV1ZXS9</accession>
<comment type="caution">
    <text evidence="2">The sequence shown here is derived from an EMBL/GenBank/DDBJ whole genome shotgun (WGS) entry which is preliminary data.</text>
</comment>
<dbReference type="RefSeq" id="WP_352984636.1">
    <property type="nucleotide sequence ID" value="NZ_JBEQNA010000011.1"/>
</dbReference>
<evidence type="ECO:0000259" key="1">
    <source>
        <dbReference type="PROSITE" id="PS51819"/>
    </source>
</evidence>
<dbReference type="PANTHER" id="PTHR35908:SF1">
    <property type="entry name" value="CONSERVED PROTEIN"/>
    <property type="match status" value="1"/>
</dbReference>
<dbReference type="InterPro" id="IPR029068">
    <property type="entry name" value="Glyas_Bleomycin-R_OHBP_Dase"/>
</dbReference>
<feature type="domain" description="VOC" evidence="1">
    <location>
        <begin position="4"/>
        <end position="120"/>
    </location>
</feature>
<dbReference type="InterPro" id="IPR037523">
    <property type="entry name" value="VOC_core"/>
</dbReference>
<dbReference type="SUPFAM" id="SSF54593">
    <property type="entry name" value="Glyoxalase/Bleomycin resistance protein/Dihydroxybiphenyl dioxygenase"/>
    <property type="match status" value="1"/>
</dbReference>
<protein>
    <submittedName>
        <fullName evidence="2">VOC family protein</fullName>
    </submittedName>
</protein>
<dbReference type="PANTHER" id="PTHR35908">
    <property type="entry name" value="HYPOTHETICAL FUSION PROTEIN"/>
    <property type="match status" value="1"/>
</dbReference>
<name>A0ABV1ZXS9_9ACTN</name>
<dbReference type="CDD" id="cd06587">
    <property type="entry name" value="VOC"/>
    <property type="match status" value="1"/>
</dbReference>
<reference evidence="2 3" key="1">
    <citation type="submission" date="2024-06" db="EMBL/GenBank/DDBJ databases">
        <authorList>
            <person name="Bataeva Y.V."/>
            <person name="Grigorian L.N."/>
            <person name="Solomentsev V.I."/>
        </authorList>
    </citation>
    <scope>NUCLEOTIDE SEQUENCE [LARGE SCALE GENOMIC DNA]</scope>
    <source>
        <strain evidence="3">SCPM-O-B-12605 (RCAM04882)</strain>
    </source>
</reference>
<dbReference type="EMBL" id="JBEQNB010000009">
    <property type="protein sequence ID" value="MES0835714.1"/>
    <property type="molecule type" value="Genomic_DNA"/>
</dbReference>
<evidence type="ECO:0000313" key="3">
    <source>
        <dbReference type="Proteomes" id="UP001432401"/>
    </source>
</evidence>
<dbReference type="Proteomes" id="UP001432401">
    <property type="component" value="Unassembled WGS sequence"/>
</dbReference>